<dbReference type="RefSeq" id="WP_149614262.1">
    <property type="nucleotide sequence ID" value="NZ_SEUK01000048.1"/>
</dbReference>
<name>A0AB73BHD6_9GAMM</name>
<dbReference type="AlphaFoldDB" id="A0AB73BHD6"/>
<accession>A0AB73BHD6</accession>
<dbReference type="Gene3D" id="3.90.226.10">
    <property type="entry name" value="2-enoyl-CoA Hydratase, Chain A, domain 1"/>
    <property type="match status" value="1"/>
</dbReference>
<dbReference type="InterPro" id="IPR029045">
    <property type="entry name" value="ClpP/crotonase-like_dom_sf"/>
</dbReference>
<dbReference type="Proteomes" id="UP000324162">
    <property type="component" value="Unassembled WGS sequence"/>
</dbReference>
<comment type="caution">
    <text evidence="1">The sequence shown here is derived from an EMBL/GenBank/DDBJ whole genome shotgun (WGS) entry which is preliminary data.</text>
</comment>
<proteinExistence type="predicted"/>
<sequence>MSISLKEYRVKFHLLLLSMISLHCYGVNDVEVKNWKADLEFYAKEMPEKHIDLYHTISKQSFNEEVTQLKSSLPSLTKNQLLIELMRLTHKIEDGHTSFPLWGANLKSFPIQLKMLKGDLYVIKATKDFKHLLGAKLDKINDMNAEEIYRLFAQITPFSENKYSTQVRAAQYIPKAELLNGLGIINDTFQARFKFTIGKELIEQQLEPSHSNEYTAELTYLNNSIFSIEEKLNENLWFGSLNDKKVVYFKFRRYTSISKMESLSEDLLSFINKNKSKKLIIDLRDNYGGDFFVGLKLAQLLVLADSIDWKSGVYVLIDNVTFSAAMSNAAQFSQLLNAQLIGEPTGAKPSGYQDMGQFILPNSNLEVTYSKRLYHFTSDLKDALYPDINIEVSIDDYISNKDPQLKWILNDIGL</sequence>
<reference evidence="1 2" key="1">
    <citation type="submission" date="2019-01" db="EMBL/GenBank/DDBJ databases">
        <title>Genome sequences of marine Pseudoalteromonas species.</title>
        <authorList>
            <person name="Boraston A.B."/>
            <person name="Hehemann J.-H."/>
            <person name="Vickers C.J."/>
            <person name="Salama-Alber O."/>
            <person name="Abe K."/>
            <person name="Hettle A.J."/>
        </authorList>
    </citation>
    <scope>NUCLEOTIDE SEQUENCE [LARGE SCALE GENOMIC DNA]</scope>
    <source>
        <strain evidence="1 2">PS42</strain>
    </source>
</reference>
<dbReference type="SUPFAM" id="SSF52096">
    <property type="entry name" value="ClpP/crotonase"/>
    <property type="match status" value="1"/>
</dbReference>
<organism evidence="1 2">
    <name type="scientific">Pseudoalteromonas fuliginea</name>
    <dbReference type="NCBI Taxonomy" id="1872678"/>
    <lineage>
        <taxon>Bacteria</taxon>
        <taxon>Pseudomonadati</taxon>
        <taxon>Pseudomonadota</taxon>
        <taxon>Gammaproteobacteria</taxon>
        <taxon>Alteromonadales</taxon>
        <taxon>Pseudoalteromonadaceae</taxon>
        <taxon>Pseudoalteromonas</taxon>
    </lineage>
</organism>
<dbReference type="EMBL" id="SEUK01000048">
    <property type="protein sequence ID" value="KAA1160772.1"/>
    <property type="molecule type" value="Genomic_DNA"/>
</dbReference>
<evidence type="ECO:0000313" key="2">
    <source>
        <dbReference type="Proteomes" id="UP000324162"/>
    </source>
</evidence>
<gene>
    <name evidence="1" type="ORF">EU508_10015</name>
</gene>
<evidence type="ECO:0000313" key="1">
    <source>
        <dbReference type="EMBL" id="KAA1160772.1"/>
    </source>
</evidence>
<protein>
    <submittedName>
        <fullName evidence="1">Peptidase S41</fullName>
    </submittedName>
</protein>